<reference evidence="2 3" key="1">
    <citation type="submission" date="2015-01" db="EMBL/GenBank/DDBJ databases">
        <title>The Genome Sequence of Exophiala mesophila CBS40295.</title>
        <authorList>
            <consortium name="The Broad Institute Genomics Platform"/>
            <person name="Cuomo C."/>
            <person name="de Hoog S."/>
            <person name="Gorbushina A."/>
            <person name="Stielow B."/>
            <person name="Teixiera M."/>
            <person name="Abouelleil A."/>
            <person name="Chapman S.B."/>
            <person name="Priest M."/>
            <person name="Young S.K."/>
            <person name="Wortman J."/>
            <person name="Nusbaum C."/>
            <person name="Birren B."/>
        </authorList>
    </citation>
    <scope>NUCLEOTIDE SEQUENCE [LARGE SCALE GENOMIC DNA]</scope>
    <source>
        <strain evidence="2 3">CBS 40295</strain>
    </source>
</reference>
<protein>
    <recommendedName>
        <fullName evidence="4">Pentatricopeptide repeat domain-containing protein</fullName>
    </recommendedName>
</protein>
<gene>
    <name evidence="2" type="ORF">PV10_07562</name>
</gene>
<dbReference type="Proteomes" id="UP000054302">
    <property type="component" value="Unassembled WGS sequence"/>
</dbReference>
<organism evidence="2 3">
    <name type="scientific">Exophiala mesophila</name>
    <name type="common">Black yeast-like fungus</name>
    <dbReference type="NCBI Taxonomy" id="212818"/>
    <lineage>
        <taxon>Eukaryota</taxon>
        <taxon>Fungi</taxon>
        <taxon>Dikarya</taxon>
        <taxon>Ascomycota</taxon>
        <taxon>Pezizomycotina</taxon>
        <taxon>Eurotiomycetes</taxon>
        <taxon>Chaetothyriomycetidae</taxon>
        <taxon>Chaetothyriales</taxon>
        <taxon>Herpotrichiellaceae</taxon>
        <taxon>Exophiala</taxon>
    </lineage>
</organism>
<evidence type="ECO:0000256" key="1">
    <source>
        <dbReference type="ARBA" id="ARBA00022737"/>
    </source>
</evidence>
<proteinExistence type="predicted"/>
<evidence type="ECO:0000313" key="2">
    <source>
        <dbReference type="EMBL" id="KIV90233.1"/>
    </source>
</evidence>
<dbReference type="InterPro" id="IPR011990">
    <property type="entry name" value="TPR-like_helical_dom_sf"/>
</dbReference>
<dbReference type="OrthoDB" id="185373at2759"/>
<evidence type="ECO:0000313" key="3">
    <source>
        <dbReference type="Proteomes" id="UP000054302"/>
    </source>
</evidence>
<evidence type="ECO:0008006" key="4">
    <source>
        <dbReference type="Google" id="ProtNLM"/>
    </source>
</evidence>
<dbReference type="Gene3D" id="1.25.40.10">
    <property type="entry name" value="Tetratricopeptide repeat domain"/>
    <property type="match status" value="1"/>
</dbReference>
<dbReference type="RefSeq" id="XP_016221807.1">
    <property type="nucleotide sequence ID" value="XM_016372475.1"/>
</dbReference>
<dbReference type="AlphaFoldDB" id="A0A0D1ZTU4"/>
<dbReference type="PANTHER" id="PTHR47447:SF17">
    <property type="entry name" value="OS12G0638900 PROTEIN"/>
    <property type="match status" value="1"/>
</dbReference>
<dbReference type="HOGENOM" id="CLU_014148_0_1_1"/>
<dbReference type="VEuPathDB" id="FungiDB:PV10_07562"/>
<keyword evidence="1" id="KW-0677">Repeat</keyword>
<sequence>MRGICQLSRRWHQQFCRSPSFSGHQHCLPHFIPVRQYRRVISQPQRSSARKQNAPPSQIGNVTFREFEQSGEDESSRVRIFDPIDTESERMKQELKELDEELAILREGPFGPRSDFMMAFPPNEREEILKALEEEGIRFDEDEDLLSPEDLEEIADAANGRPSRRMSANALTVSLKIPTKDKVYVKRFNMALEAAEAVTQNARPYLSLWKWYLSCQQNVANFSAILPENVWRFLWKSQYSAINYRPRHLRMLAQDMMKADVDLEEAECLQYLEALESLGDLSTALGMWESLRSRLGVNEEFAPEFWMTGVRLYMALGRPQKAQKVAFECYEYTTFIDPEVLVMVLGAWAKTQGKDAEQKTWSCYLELRRRLENVEDDLKMQEILGRVSSTLLQHGRTRLAQAVFKDMFLIIAKSPQDSWKVFQTLAQSQAAAQSPTEDLINKLGLTALADLPRAFHNKYFFASWIKWLLGDDRIDEAGQVLELMYERGIRPDARHVNGLIAAWLREGSPKAINKAVTTGWAMVNARVKMVENRKGIHEATSTQKEPIKDEKKPLYVERDAPAATVETFSILFLHHIRGNNKKAAAHLTELLLGPAEIKPNSFIVNHWMFGHLRSGKPRLVWDTYLEWKPKVKADLETFAALWDTEKVHLNTPGADPEDFPTPRALFREMMEWHGTLNAKEKADAHDAFTAMLYDQMIRCVCMSADPAGMLCALYGLRQAFDLLPHEEVNHLLVMQVARSFPSVIDEARVRRKSARTPLRFRGSHYQAVVKALTELIGKITLDKVDKQDLDTDLLEMDEDTPEAQKLRLDVLTSFMCMVLDRKYPGRVHMNDAIREAAEEMKVKIPEEVYSRRDWVDLEA</sequence>
<accession>A0A0D1ZTU4</accession>
<dbReference type="GeneID" id="27325407"/>
<name>A0A0D1ZTU4_EXOME</name>
<dbReference type="EMBL" id="KN847524">
    <property type="protein sequence ID" value="KIV90233.1"/>
    <property type="molecule type" value="Genomic_DNA"/>
</dbReference>
<dbReference type="OMA" id="HATENQP"/>
<keyword evidence="3" id="KW-1185">Reference proteome</keyword>
<dbReference type="PANTHER" id="PTHR47447">
    <property type="entry name" value="OS03G0856100 PROTEIN"/>
    <property type="match status" value="1"/>
</dbReference>